<name>X1BF49_9ZZZZ</name>
<reference evidence="1" key="1">
    <citation type="journal article" date="2014" name="Front. Microbiol.">
        <title>High frequency of phylogenetically diverse reductive dehalogenase-homologous genes in deep subseafloor sedimentary metagenomes.</title>
        <authorList>
            <person name="Kawai M."/>
            <person name="Futagami T."/>
            <person name="Toyoda A."/>
            <person name="Takaki Y."/>
            <person name="Nishi S."/>
            <person name="Hori S."/>
            <person name="Arai W."/>
            <person name="Tsubouchi T."/>
            <person name="Morono Y."/>
            <person name="Uchiyama I."/>
            <person name="Ito T."/>
            <person name="Fujiyama A."/>
            <person name="Inagaki F."/>
            <person name="Takami H."/>
        </authorList>
    </citation>
    <scope>NUCLEOTIDE SEQUENCE</scope>
    <source>
        <strain evidence="1">Expedition CK06-06</strain>
    </source>
</reference>
<organism evidence="1">
    <name type="scientific">marine sediment metagenome</name>
    <dbReference type="NCBI Taxonomy" id="412755"/>
    <lineage>
        <taxon>unclassified sequences</taxon>
        <taxon>metagenomes</taxon>
        <taxon>ecological metagenomes</taxon>
    </lineage>
</organism>
<gene>
    <name evidence="1" type="ORF">S01H4_31745</name>
</gene>
<dbReference type="EMBL" id="BART01016520">
    <property type="protein sequence ID" value="GAG82748.1"/>
    <property type="molecule type" value="Genomic_DNA"/>
</dbReference>
<protein>
    <submittedName>
        <fullName evidence="1">Uncharacterized protein</fullName>
    </submittedName>
</protein>
<sequence>MTIFQQYQKYSRDFVYLIDIVKELISIFEGSGKSQILTNGLVNQYNKKIK</sequence>
<feature type="non-terminal residue" evidence="1">
    <location>
        <position position="50"/>
    </location>
</feature>
<proteinExistence type="predicted"/>
<accession>X1BF49</accession>
<evidence type="ECO:0000313" key="1">
    <source>
        <dbReference type="EMBL" id="GAG82748.1"/>
    </source>
</evidence>
<comment type="caution">
    <text evidence="1">The sequence shown here is derived from an EMBL/GenBank/DDBJ whole genome shotgun (WGS) entry which is preliminary data.</text>
</comment>
<dbReference type="AlphaFoldDB" id="X1BF49"/>